<comment type="similarity">
    <text evidence="5 6">Belongs to the FtsA/MreB family.</text>
</comment>
<feature type="binding site" evidence="6">
    <location>
        <begin position="294"/>
        <end position="297"/>
    </location>
    <ligand>
        <name>ATP</name>
        <dbReference type="ChEBI" id="CHEBI:30616"/>
    </ligand>
</feature>
<evidence type="ECO:0000256" key="2">
    <source>
        <dbReference type="ARBA" id="ARBA00022741"/>
    </source>
</evidence>
<keyword evidence="8" id="KW-1185">Reference proteome</keyword>
<name>W1Q5L3_ABIDE</name>
<dbReference type="PANTHER" id="PTHR42749:SF1">
    <property type="entry name" value="CELL SHAPE-DETERMINING PROTEIN MREB"/>
    <property type="match status" value="1"/>
</dbReference>
<dbReference type="InterPro" id="IPR004000">
    <property type="entry name" value="Actin"/>
</dbReference>
<accession>W1Q5L3</accession>
<dbReference type="HOGENOM" id="CLU_052037_0_0_9"/>
<evidence type="ECO:0000256" key="6">
    <source>
        <dbReference type="HAMAP-Rule" id="MF_02207"/>
    </source>
</evidence>
<dbReference type="GO" id="GO:0005737">
    <property type="term" value="C:cytoplasm"/>
    <property type="evidence" value="ECO:0007669"/>
    <property type="project" value="UniProtKB-SubCell"/>
</dbReference>
<keyword evidence="3 6" id="KW-0067">ATP-binding</keyword>
<reference evidence="7" key="1">
    <citation type="submission" date="2013-06" db="EMBL/GenBank/DDBJ databases">
        <authorList>
            <person name="Weinstock G."/>
            <person name="Sodergren E."/>
            <person name="Clifton S."/>
            <person name="Fulton L."/>
            <person name="Fulton B."/>
            <person name="Courtney L."/>
            <person name="Fronick C."/>
            <person name="Harrison M."/>
            <person name="Strong C."/>
            <person name="Farmer C."/>
            <person name="Delahaunty K."/>
            <person name="Markovic C."/>
            <person name="Hall O."/>
            <person name="Minx P."/>
            <person name="Tomlinson C."/>
            <person name="Mitreva M."/>
            <person name="Nelson J."/>
            <person name="Hou S."/>
            <person name="Wollam A."/>
            <person name="Pepin K.H."/>
            <person name="Johnson M."/>
            <person name="Bhonagiri V."/>
            <person name="Nash W.E."/>
            <person name="Warren W."/>
            <person name="Chinwalla A."/>
            <person name="Mardis E.R."/>
            <person name="Wilson R.K."/>
        </authorList>
    </citation>
    <scope>NUCLEOTIDE SEQUENCE [LARGE SCALE GENOMIC DNA]</scope>
    <source>
        <strain evidence="7">ATCC 49176</strain>
    </source>
</reference>
<dbReference type="GO" id="GO:0005524">
    <property type="term" value="F:ATP binding"/>
    <property type="evidence" value="ECO:0007669"/>
    <property type="project" value="UniProtKB-KW"/>
</dbReference>
<comment type="function">
    <text evidence="6">Forms membrane-associated dynamic filaments that are essential for cell shape determination. Acts by regulating cell wall synthesis and cell elongation, and thus cell shape. A feedback loop between cell geometry and MreB localization may maintain elongated cell shape by targeting cell wall growth to regions of negative cell wall curvature.</text>
</comment>
<dbReference type="STRING" id="592010.GCWU000182_001295"/>
<dbReference type="PANTHER" id="PTHR42749">
    <property type="entry name" value="CELL SHAPE-DETERMINING PROTEIN MREB"/>
    <property type="match status" value="1"/>
</dbReference>
<dbReference type="Proteomes" id="UP000019050">
    <property type="component" value="Unassembled WGS sequence"/>
</dbReference>
<keyword evidence="4 6" id="KW-0133">Cell shape</keyword>
<evidence type="ECO:0000313" key="7">
    <source>
        <dbReference type="EMBL" id="ESK65134.1"/>
    </source>
</evidence>
<proteinExistence type="inferred from homology"/>
<evidence type="ECO:0000256" key="1">
    <source>
        <dbReference type="ARBA" id="ARBA00022490"/>
    </source>
</evidence>
<comment type="caution">
    <text evidence="7">The sequence shown here is derived from an EMBL/GenBank/DDBJ whole genome shotgun (WGS) entry which is preliminary data.</text>
</comment>
<evidence type="ECO:0000313" key="8">
    <source>
        <dbReference type="Proteomes" id="UP000019050"/>
    </source>
</evidence>
<protein>
    <recommendedName>
        <fullName evidence="6">Cell shape-determining protein MreB</fullName>
    </recommendedName>
</protein>
<comment type="subcellular location">
    <subcellularLocation>
        <location evidence="6">Cytoplasm</location>
    </subcellularLocation>
    <text evidence="6">Membrane-associated.</text>
</comment>
<dbReference type="Gene3D" id="3.30.420.40">
    <property type="match status" value="2"/>
</dbReference>
<gene>
    <name evidence="6" type="primary">mreB</name>
    <name evidence="7" type="ORF">GCWU000182_001295</name>
</gene>
<keyword evidence="2 6" id="KW-0547">Nucleotide-binding</keyword>
<dbReference type="PRINTS" id="PR01652">
    <property type="entry name" value="SHAPEPROTEIN"/>
</dbReference>
<dbReference type="SMART" id="SM00268">
    <property type="entry name" value="ACTIN"/>
    <property type="match status" value="1"/>
</dbReference>
<dbReference type="CDD" id="cd10225">
    <property type="entry name" value="ASKHA_NBD_MreB-like"/>
    <property type="match status" value="1"/>
</dbReference>
<sequence length="346" mass="37042">MKEDILMALFGKQRLGIDLGTANTIIYIENKGIALREPSIIAINSETKEVVAYGKEAAALVGRTSDKYETIHPIQDGVIADFSLTKQLLAFFIKKALHRSLSKPEVVISVPSNISKVERRAVVDALKDLGIGRAMIIDESFSAAVGANLPIYEPRGHLLVDIGAGTTNIALISYGEVVKSLTSRAAGNAMNQAIKELVRTHYHLVIGDQAAEDLKLSIGNAAYADYDKEDTLVVKGRNSGTGLPDSKEVTAAVVAQGLDEVIRQIATGIRQVLEVTPPELAADISENGIVLTGGAALLKRLPERLHDSVGVPVHLSQQPIDAVAIGAGKMLKTMTDQAKEKERNAR</sequence>
<dbReference type="eggNOG" id="COG1077">
    <property type="taxonomic scope" value="Bacteria"/>
</dbReference>
<comment type="subunit">
    <text evidence="6">Forms polymers.</text>
</comment>
<dbReference type="GO" id="GO:0008360">
    <property type="term" value="P:regulation of cell shape"/>
    <property type="evidence" value="ECO:0007669"/>
    <property type="project" value="UniProtKB-UniRule"/>
</dbReference>
<dbReference type="Pfam" id="PF06723">
    <property type="entry name" value="MreB_Mbl"/>
    <property type="match status" value="1"/>
</dbReference>
<dbReference type="InterPro" id="IPR043129">
    <property type="entry name" value="ATPase_NBD"/>
</dbReference>
<dbReference type="EMBL" id="ACIN03000013">
    <property type="protein sequence ID" value="ESK65134.1"/>
    <property type="molecule type" value="Genomic_DNA"/>
</dbReference>
<dbReference type="AlphaFoldDB" id="W1Q5L3"/>
<evidence type="ECO:0000256" key="3">
    <source>
        <dbReference type="ARBA" id="ARBA00022840"/>
    </source>
</evidence>
<dbReference type="HAMAP" id="MF_02207">
    <property type="entry name" value="MreB"/>
    <property type="match status" value="1"/>
</dbReference>
<feature type="binding site" evidence="6">
    <location>
        <begin position="212"/>
        <end position="215"/>
    </location>
    <ligand>
        <name>ATP</name>
        <dbReference type="ChEBI" id="CHEBI:30616"/>
    </ligand>
</feature>
<dbReference type="InterPro" id="IPR004753">
    <property type="entry name" value="MreB"/>
</dbReference>
<dbReference type="SUPFAM" id="SSF53067">
    <property type="entry name" value="Actin-like ATPase domain"/>
    <property type="match status" value="2"/>
</dbReference>
<feature type="binding site" evidence="6">
    <location>
        <begin position="164"/>
        <end position="166"/>
    </location>
    <ligand>
        <name>ATP</name>
        <dbReference type="ChEBI" id="CHEBI:30616"/>
    </ligand>
</feature>
<dbReference type="GO" id="GO:0000902">
    <property type="term" value="P:cell morphogenesis"/>
    <property type="evidence" value="ECO:0007669"/>
    <property type="project" value="InterPro"/>
</dbReference>
<evidence type="ECO:0000256" key="5">
    <source>
        <dbReference type="ARBA" id="ARBA00023458"/>
    </source>
</evidence>
<keyword evidence="1 6" id="KW-0963">Cytoplasm</keyword>
<organism evidence="7 8">
    <name type="scientific">Abiotrophia defectiva ATCC 49176</name>
    <dbReference type="NCBI Taxonomy" id="592010"/>
    <lineage>
        <taxon>Bacteria</taxon>
        <taxon>Bacillati</taxon>
        <taxon>Bacillota</taxon>
        <taxon>Bacilli</taxon>
        <taxon>Lactobacillales</taxon>
        <taxon>Aerococcaceae</taxon>
        <taxon>Abiotrophia</taxon>
    </lineage>
</organism>
<feature type="binding site" evidence="6">
    <location>
        <begin position="21"/>
        <end position="23"/>
    </location>
    <ligand>
        <name>ATP</name>
        <dbReference type="ChEBI" id="CHEBI:30616"/>
    </ligand>
</feature>
<dbReference type="InterPro" id="IPR056546">
    <property type="entry name" value="MreB_MamK-like"/>
</dbReference>
<evidence type="ECO:0000256" key="4">
    <source>
        <dbReference type="ARBA" id="ARBA00022960"/>
    </source>
</evidence>
<dbReference type="NCBIfam" id="NF010539">
    <property type="entry name" value="PRK13927.1"/>
    <property type="match status" value="1"/>
</dbReference>